<dbReference type="InterPro" id="IPR023214">
    <property type="entry name" value="HAD_sf"/>
</dbReference>
<feature type="compositionally biased region" description="Polar residues" evidence="12">
    <location>
        <begin position="327"/>
        <end position="339"/>
    </location>
</feature>
<dbReference type="InterPro" id="IPR004274">
    <property type="entry name" value="FCP1_dom"/>
</dbReference>
<organism evidence="14 15">
    <name type="scientific">Galdieria yellowstonensis</name>
    <dbReference type="NCBI Taxonomy" id="3028027"/>
    <lineage>
        <taxon>Eukaryota</taxon>
        <taxon>Rhodophyta</taxon>
        <taxon>Bangiophyceae</taxon>
        <taxon>Galdieriales</taxon>
        <taxon>Galdieriaceae</taxon>
        <taxon>Galdieria</taxon>
    </lineage>
</organism>
<evidence type="ECO:0000256" key="10">
    <source>
        <dbReference type="ARBA" id="ARBA00047761"/>
    </source>
</evidence>
<evidence type="ECO:0000256" key="6">
    <source>
        <dbReference type="ARBA" id="ARBA00022842"/>
    </source>
</evidence>
<dbReference type="Pfam" id="PF03031">
    <property type="entry name" value="NIF"/>
    <property type="match status" value="1"/>
</dbReference>
<dbReference type="SUPFAM" id="SSF56784">
    <property type="entry name" value="HAD-like"/>
    <property type="match status" value="1"/>
</dbReference>
<evidence type="ECO:0000256" key="3">
    <source>
        <dbReference type="ARBA" id="ARBA00013081"/>
    </source>
</evidence>
<dbReference type="GO" id="GO:0090364">
    <property type="term" value="P:regulation of proteasome assembly"/>
    <property type="evidence" value="ECO:0007669"/>
    <property type="project" value="InterPro"/>
</dbReference>
<evidence type="ECO:0000256" key="12">
    <source>
        <dbReference type="SAM" id="MobiDB-lite"/>
    </source>
</evidence>
<dbReference type="GO" id="GO:0004722">
    <property type="term" value="F:protein serine/threonine phosphatase activity"/>
    <property type="evidence" value="ECO:0007669"/>
    <property type="project" value="UniProtKB-EC"/>
</dbReference>
<evidence type="ECO:0000259" key="13">
    <source>
        <dbReference type="PROSITE" id="PS50969"/>
    </source>
</evidence>
<comment type="catalytic activity">
    <reaction evidence="11">
        <text>O-phospho-L-threonyl-[protein] + H2O = L-threonyl-[protein] + phosphate</text>
        <dbReference type="Rhea" id="RHEA:47004"/>
        <dbReference type="Rhea" id="RHEA-COMP:11060"/>
        <dbReference type="Rhea" id="RHEA-COMP:11605"/>
        <dbReference type="ChEBI" id="CHEBI:15377"/>
        <dbReference type="ChEBI" id="CHEBI:30013"/>
        <dbReference type="ChEBI" id="CHEBI:43474"/>
        <dbReference type="ChEBI" id="CHEBI:61977"/>
        <dbReference type="EC" id="3.1.3.16"/>
    </reaction>
</comment>
<sequence length="339" mass="39493">MEMELVGQSRVLHVRWGKENFSIELSATSTLWDLKQRLLERTRVLPDRQKILGLAARPSLLSDSVVLQDVCNKAEHNIVLIGTPEEQLCDFYRAASAPEVVNDLEEDDVRGKKVVFFEKSMEFLERKVMHLQISLLSDLRPQKRLLVLDLDNTLMHNSYANSVQDAVRPGVHELLSAVYPFYDICIWSQTSWRWLEAKITEMGLLFCPQYAISFVLDRLAMTTVTVRKKQQVKKHSVKPLELVWRKFPDHFSPKNTIHVDDLSKNFVLNPENGLKISPYTTRDPNDRELFVLANYLVLIAQREADFSKVNHKKWKRYERKHRKEPDNNSNSNDMFQSLS</sequence>
<evidence type="ECO:0000256" key="11">
    <source>
        <dbReference type="ARBA" id="ARBA00048336"/>
    </source>
</evidence>
<dbReference type="Proteomes" id="UP001300502">
    <property type="component" value="Unassembled WGS sequence"/>
</dbReference>
<dbReference type="PROSITE" id="PS50969">
    <property type="entry name" value="FCP1"/>
    <property type="match status" value="1"/>
</dbReference>
<keyword evidence="4" id="KW-0479">Metal-binding</keyword>
<evidence type="ECO:0000256" key="5">
    <source>
        <dbReference type="ARBA" id="ARBA00022801"/>
    </source>
</evidence>
<dbReference type="NCBIfam" id="TIGR02245">
    <property type="entry name" value="HAD_IIID1"/>
    <property type="match status" value="1"/>
</dbReference>
<feature type="region of interest" description="Disordered" evidence="12">
    <location>
        <begin position="316"/>
        <end position="339"/>
    </location>
</feature>
<dbReference type="AlphaFoldDB" id="A0AAV9I3H3"/>
<dbReference type="GO" id="GO:0046872">
    <property type="term" value="F:metal ion binding"/>
    <property type="evidence" value="ECO:0007669"/>
    <property type="project" value="UniProtKB-KW"/>
</dbReference>
<feature type="domain" description="FCP1 homology" evidence="13">
    <location>
        <begin position="139"/>
        <end position="299"/>
    </location>
</feature>
<evidence type="ECO:0000256" key="8">
    <source>
        <dbReference type="ARBA" id="ARBA00023242"/>
    </source>
</evidence>
<dbReference type="EMBL" id="JANCYU010000006">
    <property type="protein sequence ID" value="KAK4522580.1"/>
    <property type="molecule type" value="Genomic_DNA"/>
</dbReference>
<dbReference type="SMART" id="SM00213">
    <property type="entry name" value="UBQ"/>
    <property type="match status" value="1"/>
</dbReference>
<gene>
    <name evidence="14" type="ORF">GAYE_PCTG10G0470</name>
</gene>
<comment type="catalytic activity">
    <reaction evidence="10">
        <text>O-phospho-L-seryl-[protein] + H2O = L-seryl-[protein] + phosphate</text>
        <dbReference type="Rhea" id="RHEA:20629"/>
        <dbReference type="Rhea" id="RHEA-COMP:9863"/>
        <dbReference type="Rhea" id="RHEA-COMP:11604"/>
        <dbReference type="ChEBI" id="CHEBI:15377"/>
        <dbReference type="ChEBI" id="CHEBI:29999"/>
        <dbReference type="ChEBI" id="CHEBI:43474"/>
        <dbReference type="ChEBI" id="CHEBI:83421"/>
        <dbReference type="EC" id="3.1.3.16"/>
    </reaction>
</comment>
<keyword evidence="6" id="KW-0460">Magnesium</keyword>
<evidence type="ECO:0000313" key="15">
    <source>
        <dbReference type="Proteomes" id="UP001300502"/>
    </source>
</evidence>
<comment type="cofactor">
    <cofactor evidence="1">
        <name>Mg(2+)</name>
        <dbReference type="ChEBI" id="CHEBI:18420"/>
    </cofactor>
</comment>
<dbReference type="InterPro" id="IPR011943">
    <property type="entry name" value="HAD-SF_hydro_IIID"/>
</dbReference>
<dbReference type="InterPro" id="IPR000626">
    <property type="entry name" value="Ubiquitin-like_dom"/>
</dbReference>
<evidence type="ECO:0000256" key="2">
    <source>
        <dbReference type="ARBA" id="ARBA00004123"/>
    </source>
</evidence>
<keyword evidence="15" id="KW-1185">Reference proteome</keyword>
<evidence type="ECO:0000256" key="9">
    <source>
        <dbReference type="ARBA" id="ARBA00032039"/>
    </source>
</evidence>
<evidence type="ECO:0000256" key="7">
    <source>
        <dbReference type="ARBA" id="ARBA00022912"/>
    </source>
</evidence>
<dbReference type="InterPro" id="IPR036412">
    <property type="entry name" value="HAD-like_sf"/>
</dbReference>
<dbReference type="InterPro" id="IPR051658">
    <property type="entry name" value="UBLCP1"/>
</dbReference>
<dbReference type="SUPFAM" id="SSF54236">
    <property type="entry name" value="Ubiquitin-like"/>
    <property type="match status" value="1"/>
</dbReference>
<dbReference type="Gene3D" id="3.40.50.1000">
    <property type="entry name" value="HAD superfamily/HAD-like"/>
    <property type="match status" value="1"/>
</dbReference>
<dbReference type="PANTHER" id="PTHR48493">
    <property type="entry name" value="UBIQUITIN-LIKE DOMAIN-CONTAINING CTD PHOSPHATASE 1"/>
    <property type="match status" value="1"/>
</dbReference>
<dbReference type="PANTHER" id="PTHR48493:SF1">
    <property type="entry name" value="UBIQUITIN-LIKE DOMAIN-CONTAINING CTD PHOSPHATASE 1"/>
    <property type="match status" value="1"/>
</dbReference>
<protein>
    <recommendedName>
        <fullName evidence="3">protein-serine/threonine phosphatase</fullName>
        <ecNumber evidence="3">3.1.3.16</ecNumber>
    </recommendedName>
    <alternativeName>
        <fullName evidence="9">Nuclear proteasome inhibitor UBLCP1</fullName>
    </alternativeName>
</protein>
<keyword evidence="5" id="KW-0378">Hydrolase</keyword>
<evidence type="ECO:0000256" key="4">
    <source>
        <dbReference type="ARBA" id="ARBA00022723"/>
    </source>
</evidence>
<comment type="caution">
    <text evidence="14">The sequence shown here is derived from an EMBL/GenBank/DDBJ whole genome shotgun (WGS) entry which is preliminary data.</text>
</comment>
<name>A0AAV9I3H3_9RHOD</name>
<proteinExistence type="predicted"/>
<evidence type="ECO:0000256" key="1">
    <source>
        <dbReference type="ARBA" id="ARBA00001946"/>
    </source>
</evidence>
<accession>A0AAV9I3H3</accession>
<keyword evidence="8" id="KW-0539">Nucleus</keyword>
<dbReference type="Gene3D" id="3.10.20.90">
    <property type="entry name" value="Phosphatidylinositol 3-kinase Catalytic Subunit, Chain A, domain 1"/>
    <property type="match status" value="1"/>
</dbReference>
<dbReference type="EC" id="3.1.3.16" evidence="3"/>
<reference evidence="14 15" key="1">
    <citation type="submission" date="2022-07" db="EMBL/GenBank/DDBJ databases">
        <title>Genome-wide signatures of adaptation to extreme environments.</title>
        <authorList>
            <person name="Cho C.H."/>
            <person name="Yoon H.S."/>
        </authorList>
    </citation>
    <scope>NUCLEOTIDE SEQUENCE [LARGE SCALE GENOMIC DNA]</scope>
    <source>
        <strain evidence="14 15">108.79 E11</strain>
    </source>
</reference>
<comment type="subcellular location">
    <subcellularLocation>
        <location evidence="2">Nucleus</location>
    </subcellularLocation>
</comment>
<dbReference type="InterPro" id="IPR029071">
    <property type="entry name" value="Ubiquitin-like_domsf"/>
</dbReference>
<evidence type="ECO:0000313" key="14">
    <source>
        <dbReference type="EMBL" id="KAK4522580.1"/>
    </source>
</evidence>
<dbReference type="GO" id="GO:0005634">
    <property type="term" value="C:nucleus"/>
    <property type="evidence" value="ECO:0007669"/>
    <property type="project" value="UniProtKB-SubCell"/>
</dbReference>
<dbReference type="SMART" id="SM00577">
    <property type="entry name" value="CPDc"/>
    <property type="match status" value="1"/>
</dbReference>
<keyword evidence="7" id="KW-0904">Protein phosphatase</keyword>